<organism evidence="7 8">
    <name type="scientific">Pinctada imbricata</name>
    <name type="common">Atlantic pearl-oyster</name>
    <name type="synonym">Pinctada martensii</name>
    <dbReference type="NCBI Taxonomy" id="66713"/>
    <lineage>
        <taxon>Eukaryota</taxon>
        <taxon>Metazoa</taxon>
        <taxon>Spiralia</taxon>
        <taxon>Lophotrochozoa</taxon>
        <taxon>Mollusca</taxon>
        <taxon>Bivalvia</taxon>
        <taxon>Autobranchia</taxon>
        <taxon>Pteriomorphia</taxon>
        <taxon>Pterioida</taxon>
        <taxon>Pterioidea</taxon>
        <taxon>Pteriidae</taxon>
        <taxon>Pinctada</taxon>
    </lineage>
</organism>
<evidence type="ECO:0000256" key="1">
    <source>
        <dbReference type="ARBA" id="ARBA00010290"/>
    </source>
</evidence>
<dbReference type="GO" id="GO:0030010">
    <property type="term" value="P:establishment of cell polarity"/>
    <property type="evidence" value="ECO:0007669"/>
    <property type="project" value="UniProtKB-ARBA"/>
</dbReference>
<dbReference type="EMBL" id="VSWD01000009">
    <property type="protein sequence ID" value="KAK3094194.1"/>
    <property type="molecule type" value="Genomic_DNA"/>
</dbReference>
<dbReference type="GO" id="GO:0003924">
    <property type="term" value="F:GTPase activity"/>
    <property type="evidence" value="ECO:0007669"/>
    <property type="project" value="InterPro"/>
</dbReference>
<feature type="binding site" evidence="5">
    <location>
        <position position="34"/>
    </location>
    <ligand>
        <name>Mg(2+)</name>
        <dbReference type="ChEBI" id="CHEBI:18420"/>
    </ligand>
</feature>
<gene>
    <name evidence="7" type="ORF">FSP39_025269</name>
</gene>
<feature type="binding site" evidence="4">
    <location>
        <position position="74"/>
    </location>
    <ligand>
        <name>GTP</name>
        <dbReference type="ChEBI" id="CHEBI:37565"/>
    </ligand>
</feature>
<dbReference type="InterPro" id="IPR005225">
    <property type="entry name" value="Small_GTP-bd"/>
</dbReference>
<dbReference type="GO" id="GO:0046872">
    <property type="term" value="F:metal ion binding"/>
    <property type="evidence" value="ECO:0007669"/>
    <property type="project" value="UniProtKB-KW"/>
</dbReference>
<dbReference type="PRINTS" id="PR00328">
    <property type="entry name" value="SAR1GTPBP"/>
</dbReference>
<evidence type="ECO:0008006" key="9">
    <source>
        <dbReference type="Google" id="ProtNLM"/>
    </source>
</evidence>
<name>A0AA89BSR5_PINIB</name>
<dbReference type="Pfam" id="PF00025">
    <property type="entry name" value="Arf"/>
    <property type="match status" value="1"/>
</dbReference>
<evidence type="ECO:0000256" key="3">
    <source>
        <dbReference type="ARBA" id="ARBA00023134"/>
    </source>
</evidence>
<feature type="binding site" evidence="4">
    <location>
        <begin position="131"/>
        <end position="134"/>
    </location>
    <ligand>
        <name>GTP</name>
        <dbReference type="ChEBI" id="CHEBI:37565"/>
    </ligand>
</feature>
<comment type="caution">
    <text evidence="7">The sequence shown here is derived from an EMBL/GenBank/DDBJ whole genome shotgun (WGS) entry which is preliminary data.</text>
</comment>
<dbReference type="PROSITE" id="PS51417">
    <property type="entry name" value="ARF"/>
    <property type="match status" value="1"/>
</dbReference>
<feature type="binding site" evidence="4">
    <location>
        <begin position="27"/>
        <end position="34"/>
    </location>
    <ligand>
        <name>GTP</name>
        <dbReference type="ChEBI" id="CHEBI:37565"/>
    </ligand>
</feature>
<dbReference type="Proteomes" id="UP001186944">
    <property type="component" value="Unassembled WGS sequence"/>
</dbReference>
<accession>A0AA89BSR5</accession>
<evidence type="ECO:0000313" key="8">
    <source>
        <dbReference type="Proteomes" id="UP001186944"/>
    </source>
</evidence>
<dbReference type="FunFam" id="3.40.50.300:FF:000412">
    <property type="entry name" value="ADP-ribosylation factor 1"/>
    <property type="match status" value="1"/>
</dbReference>
<evidence type="ECO:0000313" key="7">
    <source>
        <dbReference type="EMBL" id="KAK3094194.1"/>
    </source>
</evidence>
<evidence type="ECO:0000256" key="6">
    <source>
        <dbReference type="RuleBase" id="RU003925"/>
    </source>
</evidence>
<comment type="similarity">
    <text evidence="1 6">Belongs to the small GTPase superfamily. Arf family.</text>
</comment>
<dbReference type="NCBIfam" id="TIGR00231">
    <property type="entry name" value="small_GTP"/>
    <property type="match status" value="1"/>
</dbReference>
<proteinExistence type="inferred from homology"/>
<sequence>MGLWISKLYDALMHFSEEDPAKIVILGLDAAGKTTILYKLKLNEVVTSIPTLGFNVETVSPCKGVSFTVWDIGGQDKIRRLWHHYYNQAEGMIYTIDSSDRERIDEAREELFGVITDEAMPKGVPVVILANKQDLPNAMKPSDIADALKLQEIRDRKWFIQGACATTGEGLYEAVSQLGTYVREYKRQKSAY</sequence>
<dbReference type="InterPro" id="IPR027417">
    <property type="entry name" value="P-loop_NTPase"/>
</dbReference>
<dbReference type="SMART" id="SM00177">
    <property type="entry name" value="ARF"/>
    <property type="match status" value="1"/>
</dbReference>
<keyword evidence="2 4" id="KW-0547">Nucleotide-binding</keyword>
<dbReference type="InterPro" id="IPR006689">
    <property type="entry name" value="Small_GTPase_ARF/SAR"/>
</dbReference>
<dbReference type="GO" id="GO:0005525">
    <property type="term" value="F:GTP binding"/>
    <property type="evidence" value="ECO:0007669"/>
    <property type="project" value="UniProtKB-KW"/>
</dbReference>
<dbReference type="Gene3D" id="3.40.50.300">
    <property type="entry name" value="P-loop containing nucleotide triphosphate hydrolases"/>
    <property type="match status" value="1"/>
</dbReference>
<dbReference type="AlphaFoldDB" id="A0AA89BSR5"/>
<dbReference type="CDD" id="cd00878">
    <property type="entry name" value="Arf_Arl"/>
    <property type="match status" value="1"/>
</dbReference>
<dbReference type="PANTHER" id="PTHR11711">
    <property type="entry name" value="ADP RIBOSYLATION FACTOR-RELATED"/>
    <property type="match status" value="1"/>
</dbReference>
<keyword evidence="3 4" id="KW-0342">GTP-binding</keyword>
<dbReference type="InterPro" id="IPR024156">
    <property type="entry name" value="Small_GTPase_ARF"/>
</dbReference>
<evidence type="ECO:0000256" key="5">
    <source>
        <dbReference type="PIRSR" id="PIRSR606689-2"/>
    </source>
</evidence>
<evidence type="ECO:0000256" key="4">
    <source>
        <dbReference type="PIRSR" id="PIRSR606689-1"/>
    </source>
</evidence>
<keyword evidence="5" id="KW-0460">Magnesium</keyword>
<dbReference type="SMART" id="SM00178">
    <property type="entry name" value="SAR"/>
    <property type="match status" value="1"/>
</dbReference>
<protein>
    <recommendedName>
        <fullName evidence="9">ADP-ribosylation factor</fullName>
    </recommendedName>
</protein>
<keyword evidence="8" id="KW-1185">Reference proteome</keyword>
<feature type="binding site" evidence="5">
    <location>
        <position position="51"/>
    </location>
    <ligand>
        <name>Mg(2+)</name>
        <dbReference type="ChEBI" id="CHEBI:18420"/>
    </ligand>
</feature>
<evidence type="ECO:0000256" key="2">
    <source>
        <dbReference type="ARBA" id="ARBA00022741"/>
    </source>
</evidence>
<reference evidence="7" key="1">
    <citation type="submission" date="2019-08" db="EMBL/GenBank/DDBJ databases">
        <title>The improved chromosome-level genome for the pearl oyster Pinctada fucata martensii using PacBio sequencing and Hi-C.</title>
        <authorList>
            <person name="Zheng Z."/>
        </authorList>
    </citation>
    <scope>NUCLEOTIDE SEQUENCE</scope>
    <source>
        <strain evidence="7">ZZ-2019</strain>
        <tissue evidence="7">Adductor muscle</tissue>
    </source>
</reference>
<dbReference type="SMART" id="SM00175">
    <property type="entry name" value="RAB"/>
    <property type="match status" value="1"/>
</dbReference>
<dbReference type="SUPFAM" id="SSF52540">
    <property type="entry name" value="P-loop containing nucleoside triphosphate hydrolases"/>
    <property type="match status" value="1"/>
</dbReference>
<dbReference type="PROSITE" id="PS51419">
    <property type="entry name" value="RAB"/>
    <property type="match status" value="1"/>
</dbReference>
<keyword evidence="5" id="KW-0479">Metal-binding</keyword>